<sequence length="66" mass="7104">MDKRRTAIVVAAALALIALTPHPTADIRIETHDIADVAPRRFQAAVDLGVMAVKVLVTWSAEVATR</sequence>
<dbReference type="Proteomes" id="UP001055580">
    <property type="component" value="Chromosome"/>
</dbReference>
<organism evidence="2 3">
    <name type="scientific">Sphingomonas donggukensis</name>
    <dbReference type="NCBI Taxonomy" id="2949093"/>
    <lineage>
        <taxon>Bacteria</taxon>
        <taxon>Pseudomonadati</taxon>
        <taxon>Pseudomonadota</taxon>
        <taxon>Alphaproteobacteria</taxon>
        <taxon>Sphingomonadales</taxon>
        <taxon>Sphingomonadaceae</taxon>
        <taxon>Sphingomonas</taxon>
    </lineage>
</organism>
<feature type="signal peptide" evidence="1">
    <location>
        <begin position="1"/>
        <end position="25"/>
    </location>
</feature>
<keyword evidence="1" id="KW-0732">Signal</keyword>
<keyword evidence="3" id="KW-1185">Reference proteome</keyword>
<proteinExistence type="predicted"/>
<gene>
    <name evidence="2" type="ORF">M9980_02175</name>
</gene>
<protein>
    <submittedName>
        <fullName evidence="2">Uncharacterized protein</fullName>
    </submittedName>
</protein>
<feature type="chain" id="PRO_5045149991" evidence="1">
    <location>
        <begin position="26"/>
        <end position="66"/>
    </location>
</feature>
<dbReference type="RefSeq" id="WP_250752874.1">
    <property type="nucleotide sequence ID" value="NZ_CP098401.1"/>
</dbReference>
<evidence type="ECO:0000256" key="1">
    <source>
        <dbReference type="SAM" id="SignalP"/>
    </source>
</evidence>
<name>A0ABY4TUJ5_9SPHN</name>
<dbReference type="EMBL" id="CP098401">
    <property type="protein sequence ID" value="URW76061.1"/>
    <property type="molecule type" value="Genomic_DNA"/>
</dbReference>
<evidence type="ECO:0000313" key="2">
    <source>
        <dbReference type="EMBL" id="URW76061.1"/>
    </source>
</evidence>
<reference evidence="2" key="1">
    <citation type="submission" date="2022-05" db="EMBL/GenBank/DDBJ databases">
        <title>Sphingomonas sp. strain RMG20 Genome sequencing and assembly.</title>
        <authorList>
            <person name="Kim I."/>
        </authorList>
    </citation>
    <scope>NUCLEOTIDE SEQUENCE</scope>
    <source>
        <strain evidence="2">RMG20</strain>
    </source>
</reference>
<accession>A0ABY4TUJ5</accession>
<evidence type="ECO:0000313" key="3">
    <source>
        <dbReference type="Proteomes" id="UP001055580"/>
    </source>
</evidence>